<reference evidence="26 27" key="1">
    <citation type="journal article" date="2014" name="PLoS ONE">
        <title>Global Analysis of Gene Expression Profiles in Physic Nut (Jatropha curcas L.) Seedlings Exposed to Salt Stress.</title>
        <authorList>
            <person name="Zhang L."/>
            <person name="Zhang C."/>
            <person name="Wu P."/>
            <person name="Chen Y."/>
            <person name="Li M."/>
            <person name="Jiang H."/>
            <person name="Wu G."/>
        </authorList>
    </citation>
    <scope>NUCLEOTIDE SEQUENCE [LARGE SCALE GENOMIC DNA]</scope>
    <source>
        <strain evidence="27">cv. GZQX0401</strain>
        <tissue evidence="26">Young leaves</tissue>
    </source>
</reference>
<dbReference type="GO" id="GO:0005886">
    <property type="term" value="C:plasma membrane"/>
    <property type="evidence" value="ECO:0007669"/>
    <property type="project" value="UniProtKB-SubCell"/>
</dbReference>
<dbReference type="Proteomes" id="UP000027138">
    <property type="component" value="Unassembled WGS sequence"/>
</dbReference>
<keyword evidence="5" id="KW-1003">Cell membrane</keyword>
<dbReference type="SMART" id="SM00028">
    <property type="entry name" value="TPR"/>
    <property type="match status" value="3"/>
</dbReference>
<keyword evidence="16" id="KW-0156">Chromatin regulator</keyword>
<dbReference type="InterPro" id="IPR011990">
    <property type="entry name" value="TPR-like_helical_dom_sf"/>
</dbReference>
<accession>A0A067K3Q8</accession>
<dbReference type="OrthoDB" id="420195at2759"/>
<evidence type="ECO:0000256" key="4">
    <source>
        <dbReference type="ARBA" id="ARBA00022454"/>
    </source>
</evidence>
<dbReference type="GO" id="GO:0005524">
    <property type="term" value="F:ATP binding"/>
    <property type="evidence" value="ECO:0007669"/>
    <property type="project" value="UniProtKB-UniRule"/>
</dbReference>
<keyword evidence="9 24" id="KW-0812">Transmembrane</keyword>
<evidence type="ECO:0000313" key="26">
    <source>
        <dbReference type="EMBL" id="KDP26449.1"/>
    </source>
</evidence>
<dbReference type="PROSITE" id="PS00107">
    <property type="entry name" value="PROTEIN_KINASE_ATP"/>
    <property type="match status" value="1"/>
</dbReference>
<dbReference type="SUPFAM" id="SSF56112">
    <property type="entry name" value="Protein kinase-like (PK-like)"/>
    <property type="match status" value="1"/>
</dbReference>
<evidence type="ECO:0000256" key="1">
    <source>
        <dbReference type="ARBA" id="ARBA00004162"/>
    </source>
</evidence>
<dbReference type="InterPro" id="IPR019734">
    <property type="entry name" value="TPR_rpt"/>
</dbReference>
<dbReference type="SMART" id="SM00220">
    <property type="entry name" value="S_TKc"/>
    <property type="match status" value="1"/>
</dbReference>
<keyword evidence="27" id="KW-1185">Reference proteome</keyword>
<keyword evidence="10" id="KW-0732">Signal</keyword>
<dbReference type="CDD" id="cd14066">
    <property type="entry name" value="STKc_IRAK"/>
    <property type="match status" value="1"/>
</dbReference>
<evidence type="ECO:0000256" key="17">
    <source>
        <dbReference type="ARBA" id="ARBA00022989"/>
    </source>
</evidence>
<keyword evidence="12 23" id="KW-0547">Nucleotide-binding</keyword>
<evidence type="ECO:0000256" key="10">
    <source>
        <dbReference type="ARBA" id="ARBA00022729"/>
    </source>
</evidence>
<dbReference type="EMBL" id="KK914893">
    <property type="protein sequence ID" value="KDP26449.1"/>
    <property type="molecule type" value="Genomic_DNA"/>
</dbReference>
<dbReference type="PANTHER" id="PTHR47986">
    <property type="entry name" value="OSJNBA0070M12.3 PROTEIN"/>
    <property type="match status" value="1"/>
</dbReference>
<evidence type="ECO:0000256" key="5">
    <source>
        <dbReference type="ARBA" id="ARBA00022475"/>
    </source>
</evidence>
<dbReference type="STRING" id="180498.A0A067K3Q8"/>
<keyword evidence="14" id="KW-0418">Kinase</keyword>
<keyword evidence="22" id="KW-0234">DNA repair</keyword>
<dbReference type="InterPro" id="IPR000719">
    <property type="entry name" value="Prot_kinase_dom"/>
</dbReference>
<keyword evidence="21" id="KW-0325">Glycoprotein</keyword>
<dbReference type="InterPro" id="IPR032675">
    <property type="entry name" value="LRR_dom_sf"/>
</dbReference>
<protein>
    <recommendedName>
        <fullName evidence="25">Protein kinase domain-containing protein</fullName>
    </recommendedName>
</protein>
<evidence type="ECO:0000256" key="14">
    <source>
        <dbReference type="ARBA" id="ARBA00022777"/>
    </source>
</evidence>
<evidence type="ECO:0000256" key="15">
    <source>
        <dbReference type="ARBA" id="ARBA00022840"/>
    </source>
</evidence>
<dbReference type="GO" id="GO:0005694">
    <property type="term" value="C:chromosome"/>
    <property type="evidence" value="ECO:0007669"/>
    <property type="project" value="UniProtKB-SubCell"/>
</dbReference>
<dbReference type="AlphaFoldDB" id="A0A067K3Q8"/>
<keyword evidence="8" id="KW-0808">Transferase</keyword>
<evidence type="ECO:0000313" key="27">
    <source>
        <dbReference type="Proteomes" id="UP000027138"/>
    </source>
</evidence>
<proteinExistence type="inferred from homology"/>
<evidence type="ECO:0000256" key="7">
    <source>
        <dbReference type="ARBA" id="ARBA00022614"/>
    </source>
</evidence>
<keyword evidence="13" id="KW-0227">DNA damage</keyword>
<dbReference type="InterPro" id="IPR017441">
    <property type="entry name" value="Protein_kinase_ATP_BS"/>
</dbReference>
<evidence type="ECO:0000256" key="12">
    <source>
        <dbReference type="ARBA" id="ARBA00022741"/>
    </source>
</evidence>
<feature type="binding site" evidence="23">
    <location>
        <position position="498"/>
    </location>
    <ligand>
        <name>ATP</name>
        <dbReference type="ChEBI" id="CHEBI:30616"/>
    </ligand>
</feature>
<evidence type="ECO:0000256" key="6">
    <source>
        <dbReference type="ARBA" id="ARBA00022527"/>
    </source>
</evidence>
<evidence type="ECO:0000256" key="24">
    <source>
        <dbReference type="SAM" id="Phobius"/>
    </source>
</evidence>
<dbReference type="FunFam" id="3.30.200.20:FF:000039">
    <property type="entry name" value="receptor-like protein kinase FERONIA"/>
    <property type="match status" value="1"/>
</dbReference>
<evidence type="ECO:0000256" key="22">
    <source>
        <dbReference type="ARBA" id="ARBA00023204"/>
    </source>
</evidence>
<keyword evidence="18 24" id="KW-0472">Membrane</keyword>
<evidence type="ECO:0000256" key="19">
    <source>
        <dbReference type="ARBA" id="ARBA00023157"/>
    </source>
</evidence>
<keyword evidence="20" id="KW-0675">Receptor</keyword>
<dbReference type="SUPFAM" id="SSF52058">
    <property type="entry name" value="L domain-like"/>
    <property type="match status" value="1"/>
</dbReference>
<evidence type="ECO:0000256" key="9">
    <source>
        <dbReference type="ARBA" id="ARBA00022692"/>
    </source>
</evidence>
<dbReference type="PROSITE" id="PS00108">
    <property type="entry name" value="PROTEIN_KINASE_ST"/>
    <property type="match status" value="1"/>
</dbReference>
<keyword evidence="19" id="KW-1015">Disulfide bond</keyword>
<evidence type="ECO:0000256" key="3">
    <source>
        <dbReference type="ARBA" id="ARBA00010999"/>
    </source>
</evidence>
<evidence type="ECO:0000256" key="8">
    <source>
        <dbReference type="ARBA" id="ARBA00022679"/>
    </source>
</evidence>
<dbReference type="Gene3D" id="1.10.510.10">
    <property type="entry name" value="Transferase(Phosphotransferase) domain 1"/>
    <property type="match status" value="1"/>
</dbReference>
<dbReference type="PANTHER" id="PTHR47986:SF10">
    <property type="entry name" value="RECEPTOR-LIKE KINASE TMK4"/>
    <property type="match status" value="1"/>
</dbReference>
<gene>
    <name evidence="26" type="ORF">JCGZ_17607</name>
</gene>
<dbReference type="Gene3D" id="3.80.10.10">
    <property type="entry name" value="Ribonuclease Inhibitor"/>
    <property type="match status" value="1"/>
</dbReference>
<sequence>MALWLETGSDPKSESEIADLEAISAIKESAAIELKEQGNKYVKMGKKHYSDAIDCYTRAINQKALSDSENSILYSNRAHVNLLLGNYRRALMDAEEAIKLSAANIKALYRAAKASLSLNLLTEAKTYIENGLKQDPNNEELIKLSKQINSLKMEQDKHEAKVSKAVSDAKDLVSAIEGRCLKMGKAMFRELTGLRKPVLDKKTCPSLPWDSENNYTREAIELYYEADSGICLSKSKILYYLLEGTAGAHVEIGDEEKDVTCSTSHCYTAGGKGSSKWVKLDEKRKLYDILREPDFIISGIPGTISPAFSNLTALTNLFLNDNNLTGFIPDSLTMLTHLQVIDLSNNNLSGKIPAFSSSVKLIIRPGNPFLRIDTSSGIEGPNLVNSTGTRQRGHKLLPSMIVGIALAITTFIALVLLASFKYKVKKRHKMSGRIKDPENRNMSFDHTNCHISREDFGFSVELIRQVTDNFNENNILGKGGFGVVYKGKLQDESRIAVKRIKATAIVNIEGMEEFQAEIAVLTKVRHRHLVSLLGYCVYGSEGFLIYEYMPKGTLAQHLFEWHERGFSPLTWNQRVTIALDVARGVEYLHNLAEQSLSFIHRDLKPSNILLGDDMRAKVSDFGLVKNVPAGKNSSETKVAGTFGYLAPEYAETGRVTRKVDVFAFGAILMEMITGRKAIDNTREEEGWMHMHLVTWFRGVLMNKQNILNVIDQSLNPDEETLKSICKVVELAEHCTSDNPRRRPDIAHVVMVLAPLVEQWKPTSQEEEDQHTSSTSTVFNASQSSSKSLVAKVKTFLIDSQSLGNKKLKHVTF</sequence>
<dbReference type="GO" id="GO:0004674">
    <property type="term" value="F:protein serine/threonine kinase activity"/>
    <property type="evidence" value="ECO:0007669"/>
    <property type="project" value="UniProtKB-KW"/>
</dbReference>
<evidence type="ECO:0000256" key="21">
    <source>
        <dbReference type="ARBA" id="ARBA00023180"/>
    </source>
</evidence>
<dbReference type="InterPro" id="IPR011009">
    <property type="entry name" value="Kinase-like_dom_sf"/>
</dbReference>
<dbReference type="GO" id="GO:0006281">
    <property type="term" value="P:DNA repair"/>
    <property type="evidence" value="ECO:0007669"/>
    <property type="project" value="UniProtKB-KW"/>
</dbReference>
<dbReference type="Pfam" id="PF00560">
    <property type="entry name" value="LRR_1"/>
    <property type="match status" value="2"/>
</dbReference>
<dbReference type="SUPFAM" id="SSF48452">
    <property type="entry name" value="TPR-like"/>
    <property type="match status" value="1"/>
</dbReference>
<dbReference type="PROSITE" id="PS50011">
    <property type="entry name" value="PROTEIN_KINASE_DOM"/>
    <property type="match status" value="1"/>
</dbReference>
<dbReference type="FunFam" id="3.80.10.10:FF:000129">
    <property type="entry name" value="Leucine-rich repeat receptor-like kinase"/>
    <property type="match status" value="1"/>
</dbReference>
<keyword evidence="7" id="KW-0433">Leucine-rich repeat</keyword>
<evidence type="ECO:0000256" key="13">
    <source>
        <dbReference type="ARBA" id="ARBA00022763"/>
    </source>
</evidence>
<dbReference type="GO" id="GO:0051707">
    <property type="term" value="P:response to other organism"/>
    <property type="evidence" value="ECO:0007669"/>
    <property type="project" value="UniProtKB-ARBA"/>
</dbReference>
<evidence type="ECO:0000256" key="18">
    <source>
        <dbReference type="ARBA" id="ARBA00023136"/>
    </source>
</evidence>
<keyword evidence="15 23" id="KW-0067">ATP-binding</keyword>
<keyword evidence="6" id="KW-0723">Serine/threonine-protein kinase</keyword>
<dbReference type="GO" id="GO:0006325">
    <property type="term" value="P:chromatin organization"/>
    <property type="evidence" value="ECO:0007669"/>
    <property type="project" value="UniProtKB-KW"/>
</dbReference>
<evidence type="ECO:0000256" key="11">
    <source>
        <dbReference type="ARBA" id="ARBA00022737"/>
    </source>
</evidence>
<dbReference type="Gene3D" id="3.30.200.20">
    <property type="entry name" value="Phosphorylase Kinase, domain 1"/>
    <property type="match status" value="1"/>
</dbReference>
<organism evidence="26 27">
    <name type="scientific">Jatropha curcas</name>
    <name type="common">Barbados nut</name>
    <dbReference type="NCBI Taxonomy" id="180498"/>
    <lineage>
        <taxon>Eukaryota</taxon>
        <taxon>Viridiplantae</taxon>
        <taxon>Streptophyta</taxon>
        <taxon>Embryophyta</taxon>
        <taxon>Tracheophyta</taxon>
        <taxon>Spermatophyta</taxon>
        <taxon>Magnoliopsida</taxon>
        <taxon>eudicotyledons</taxon>
        <taxon>Gunneridae</taxon>
        <taxon>Pentapetalae</taxon>
        <taxon>rosids</taxon>
        <taxon>fabids</taxon>
        <taxon>Malpighiales</taxon>
        <taxon>Euphorbiaceae</taxon>
        <taxon>Crotonoideae</taxon>
        <taxon>Jatropheae</taxon>
        <taxon>Jatropha</taxon>
    </lineage>
</organism>
<evidence type="ECO:0000256" key="2">
    <source>
        <dbReference type="ARBA" id="ARBA00004286"/>
    </source>
</evidence>
<evidence type="ECO:0000256" key="20">
    <source>
        <dbReference type="ARBA" id="ARBA00023170"/>
    </source>
</evidence>
<keyword evidence="4" id="KW-0158">Chromosome</keyword>
<dbReference type="InterPro" id="IPR052422">
    <property type="entry name" value="Auxin_Ser/Thr_Kinase"/>
</dbReference>
<comment type="subcellular location">
    <subcellularLocation>
        <location evidence="1">Cell membrane</location>
        <topology evidence="1">Single-pass membrane protein</topology>
    </subcellularLocation>
    <subcellularLocation>
        <location evidence="2">Chromosome</location>
    </subcellularLocation>
</comment>
<dbReference type="InterPro" id="IPR008271">
    <property type="entry name" value="Ser/Thr_kinase_AS"/>
</dbReference>
<evidence type="ECO:0000259" key="25">
    <source>
        <dbReference type="PROSITE" id="PS50011"/>
    </source>
</evidence>
<comment type="similarity">
    <text evidence="3">Belongs to the Tonsoku family.</text>
</comment>
<evidence type="ECO:0000256" key="16">
    <source>
        <dbReference type="ARBA" id="ARBA00022853"/>
    </source>
</evidence>
<feature type="transmembrane region" description="Helical" evidence="24">
    <location>
        <begin position="396"/>
        <end position="420"/>
    </location>
</feature>
<feature type="domain" description="Protein kinase" evidence="25">
    <location>
        <begin position="470"/>
        <end position="756"/>
    </location>
</feature>
<dbReference type="FunFam" id="1.10.510.10:FF:000468">
    <property type="entry name" value="PTI1-like tyrosine-protein kinase 3"/>
    <property type="match status" value="1"/>
</dbReference>
<keyword evidence="11" id="KW-0677">Repeat</keyword>
<evidence type="ECO:0000256" key="23">
    <source>
        <dbReference type="PROSITE-ProRule" id="PRU10141"/>
    </source>
</evidence>
<name>A0A067K3Q8_JATCU</name>
<dbReference type="InterPro" id="IPR001611">
    <property type="entry name" value="Leu-rich_rpt"/>
</dbReference>
<dbReference type="Gene3D" id="1.25.40.10">
    <property type="entry name" value="Tetratricopeptide repeat domain"/>
    <property type="match status" value="1"/>
</dbReference>
<keyword evidence="17 24" id="KW-1133">Transmembrane helix</keyword>
<dbReference type="Pfam" id="PF00069">
    <property type="entry name" value="Pkinase"/>
    <property type="match status" value="1"/>
</dbReference>